<evidence type="ECO:0000313" key="3">
    <source>
        <dbReference type="Proteomes" id="UP000028547"/>
    </source>
</evidence>
<dbReference type="PROSITE" id="PS50011">
    <property type="entry name" value="PROTEIN_KINASE_DOM"/>
    <property type="match status" value="1"/>
</dbReference>
<dbReference type="Pfam" id="PF14412">
    <property type="entry name" value="AHH"/>
    <property type="match status" value="1"/>
</dbReference>
<dbReference type="Gene3D" id="1.10.510.10">
    <property type="entry name" value="Transferase(Phosphotransferase) domain 1"/>
    <property type="match status" value="1"/>
</dbReference>
<dbReference type="InterPro" id="IPR000719">
    <property type="entry name" value="Prot_kinase_dom"/>
</dbReference>
<dbReference type="GO" id="GO:0004672">
    <property type="term" value="F:protein kinase activity"/>
    <property type="evidence" value="ECO:0007669"/>
    <property type="project" value="InterPro"/>
</dbReference>
<evidence type="ECO:0000313" key="2">
    <source>
        <dbReference type="EMBL" id="KFA94473.1"/>
    </source>
</evidence>
<dbReference type="AlphaFoldDB" id="A0A084T188"/>
<dbReference type="GO" id="GO:0005524">
    <property type="term" value="F:ATP binding"/>
    <property type="evidence" value="ECO:0007669"/>
    <property type="project" value="InterPro"/>
</dbReference>
<dbReference type="InterPro" id="IPR011009">
    <property type="entry name" value="Kinase-like_dom_sf"/>
</dbReference>
<dbReference type="EMBL" id="JPMI01000011">
    <property type="protein sequence ID" value="KFA94473.1"/>
    <property type="molecule type" value="Genomic_DNA"/>
</dbReference>
<protein>
    <recommendedName>
        <fullName evidence="1">Protein kinase domain-containing protein</fullName>
    </recommendedName>
</protein>
<comment type="caution">
    <text evidence="2">The sequence shown here is derived from an EMBL/GenBank/DDBJ whole genome shotgun (WGS) entry which is preliminary data.</text>
</comment>
<dbReference type="Proteomes" id="UP000028547">
    <property type="component" value="Unassembled WGS sequence"/>
</dbReference>
<dbReference type="SUPFAM" id="SSF56112">
    <property type="entry name" value="Protein kinase-like (PK-like)"/>
    <property type="match status" value="1"/>
</dbReference>
<proteinExistence type="predicted"/>
<dbReference type="InterPro" id="IPR032871">
    <property type="entry name" value="AHH_dom_containing"/>
</dbReference>
<evidence type="ECO:0000259" key="1">
    <source>
        <dbReference type="PROSITE" id="PS50011"/>
    </source>
</evidence>
<sequence>MPVLVDFGIGWLAEEPPLTHGPLPPCTAEYRSPEALRFARAHTGGQARYVADAGDELWALGVILYWLLTAEDPANKVRIPGHKGPHPREYHEEVFERLGKAVRNCETTVQCQEALTQELKLLAEQIRTVGSRLNKRVTRTQ</sequence>
<name>A0A084T188_9BACT</name>
<reference evidence="2 3" key="1">
    <citation type="submission" date="2014-07" db="EMBL/GenBank/DDBJ databases">
        <title>Draft Genome Sequence of Gephyronic Acid Producer, Cystobacter violaceus Strain Cb vi76.</title>
        <authorList>
            <person name="Stevens D.C."/>
            <person name="Young J."/>
            <person name="Carmichael R."/>
            <person name="Tan J."/>
            <person name="Taylor R.E."/>
        </authorList>
    </citation>
    <scope>NUCLEOTIDE SEQUENCE [LARGE SCALE GENOMIC DNA]</scope>
    <source>
        <strain evidence="2 3">Cb vi76</strain>
    </source>
</reference>
<accession>A0A084T188</accession>
<gene>
    <name evidence="2" type="ORF">Q664_02875</name>
</gene>
<feature type="domain" description="Protein kinase" evidence="1">
    <location>
        <begin position="1"/>
        <end position="141"/>
    </location>
</feature>
<organism evidence="2 3">
    <name type="scientific">Archangium violaceum Cb vi76</name>
    <dbReference type="NCBI Taxonomy" id="1406225"/>
    <lineage>
        <taxon>Bacteria</taxon>
        <taxon>Pseudomonadati</taxon>
        <taxon>Myxococcota</taxon>
        <taxon>Myxococcia</taxon>
        <taxon>Myxococcales</taxon>
        <taxon>Cystobacterineae</taxon>
        <taxon>Archangiaceae</taxon>
        <taxon>Archangium</taxon>
    </lineage>
</organism>